<feature type="region of interest" description="Disordered" evidence="1">
    <location>
        <begin position="1"/>
        <end position="23"/>
    </location>
</feature>
<evidence type="ECO:0000313" key="3">
    <source>
        <dbReference type="Proteomes" id="UP000182060"/>
    </source>
</evidence>
<organism evidence="2 3">
    <name type="scientific">Polynucleobacter asymbioticus</name>
    <dbReference type="NCBI Taxonomy" id="576611"/>
    <lineage>
        <taxon>Bacteria</taxon>
        <taxon>Pseudomonadati</taxon>
        <taxon>Pseudomonadota</taxon>
        <taxon>Betaproteobacteria</taxon>
        <taxon>Burkholderiales</taxon>
        <taxon>Burkholderiaceae</taxon>
        <taxon>Polynucleobacter</taxon>
    </lineage>
</organism>
<gene>
    <name evidence="2" type="ORF">AOC25_06835</name>
</gene>
<dbReference type="Proteomes" id="UP000182060">
    <property type="component" value="Chromosome"/>
</dbReference>
<accession>A0AAC9NIR9</accession>
<reference evidence="2" key="1">
    <citation type="journal article" date="2017" name="Appl. Environ. Microbiol.">
        <title>Microdiversification of a pelagic Polynucleobacter species is mainly driven by acquisition of genomic islands from a partially interspecific gene pool.</title>
        <authorList>
            <person name="Hoetzinger M."/>
            <person name="Hahn M.W."/>
            <person name="Jezberova J."/>
            <person name="Schmidt J."/>
            <person name="Koll U."/>
        </authorList>
    </citation>
    <scope>NUCLEOTIDE SEQUENCE</scope>
    <source>
        <strain evidence="2">MWH-RechtKol4</strain>
    </source>
</reference>
<sequence>MIYQGTTADTSLKPKRSQAKKMTRTEVRFEVEANELSVIDGYCSGTGKCRTEVIRLILDEWSKNQLHISTLICRVAGVNPAAPDTNRNEGK</sequence>
<feature type="compositionally biased region" description="Polar residues" evidence="1">
    <location>
        <begin position="1"/>
        <end position="10"/>
    </location>
</feature>
<feature type="compositionally biased region" description="Basic residues" evidence="1">
    <location>
        <begin position="13"/>
        <end position="22"/>
    </location>
</feature>
<dbReference type="EMBL" id="CP015017">
    <property type="protein sequence ID" value="APC01347.1"/>
    <property type="molecule type" value="Genomic_DNA"/>
</dbReference>
<evidence type="ECO:0000313" key="2">
    <source>
        <dbReference type="EMBL" id="APC01347.1"/>
    </source>
</evidence>
<evidence type="ECO:0000256" key="1">
    <source>
        <dbReference type="SAM" id="MobiDB-lite"/>
    </source>
</evidence>
<proteinExistence type="predicted"/>
<dbReference type="AlphaFoldDB" id="A0AAC9NIR9"/>
<protein>
    <submittedName>
        <fullName evidence="2">Uncharacterized protein</fullName>
    </submittedName>
</protein>
<name>A0AAC9NIR9_9BURK</name>